<evidence type="ECO:0000256" key="2">
    <source>
        <dbReference type="ARBA" id="ARBA00022803"/>
    </source>
</evidence>
<name>A0AAV4HT80_9GAST</name>
<feature type="non-terminal residue" evidence="3">
    <location>
        <position position="89"/>
    </location>
</feature>
<evidence type="ECO:0000313" key="3">
    <source>
        <dbReference type="EMBL" id="GFR99920.1"/>
    </source>
</evidence>
<evidence type="ECO:0000313" key="4">
    <source>
        <dbReference type="Proteomes" id="UP000762676"/>
    </source>
</evidence>
<dbReference type="EMBL" id="BMAT01009160">
    <property type="protein sequence ID" value="GFR99920.1"/>
    <property type="molecule type" value="Genomic_DNA"/>
</dbReference>
<sequence>MKDYVGKFGIVRPLNETEKAQSGCNVSLVIKFQIYQEDYKEALKDADAALTFQPANIKAMYRRASALEGLGRLDEALKQAQKGQAVDSK</sequence>
<keyword evidence="2" id="KW-0802">TPR repeat</keyword>
<dbReference type="PANTHER" id="PTHR22904:SF523">
    <property type="entry name" value="STRESS-INDUCED-PHOSPHOPROTEIN 1"/>
    <property type="match status" value="1"/>
</dbReference>
<keyword evidence="1" id="KW-0677">Repeat</keyword>
<dbReference type="AlphaFoldDB" id="A0AAV4HT80"/>
<evidence type="ECO:0000256" key="1">
    <source>
        <dbReference type="ARBA" id="ARBA00022737"/>
    </source>
</evidence>
<gene>
    <name evidence="3" type="ORF">ElyMa_004540700</name>
</gene>
<dbReference type="PANTHER" id="PTHR22904">
    <property type="entry name" value="TPR REPEAT CONTAINING PROTEIN"/>
    <property type="match status" value="1"/>
</dbReference>
<dbReference type="GO" id="GO:0051879">
    <property type="term" value="F:Hsp90 protein binding"/>
    <property type="evidence" value="ECO:0007669"/>
    <property type="project" value="TreeGrafter"/>
</dbReference>
<protein>
    <submittedName>
        <fullName evidence="3">Protein unc-45 B</fullName>
    </submittedName>
</protein>
<dbReference type="Gene3D" id="1.25.40.10">
    <property type="entry name" value="Tetratricopeptide repeat domain"/>
    <property type="match status" value="1"/>
</dbReference>
<comment type="caution">
    <text evidence="3">The sequence shown here is derived from an EMBL/GenBank/DDBJ whole genome shotgun (WGS) entry which is preliminary data.</text>
</comment>
<dbReference type="Proteomes" id="UP000762676">
    <property type="component" value="Unassembled WGS sequence"/>
</dbReference>
<keyword evidence="4" id="KW-1185">Reference proteome</keyword>
<organism evidence="3 4">
    <name type="scientific">Elysia marginata</name>
    <dbReference type="NCBI Taxonomy" id="1093978"/>
    <lineage>
        <taxon>Eukaryota</taxon>
        <taxon>Metazoa</taxon>
        <taxon>Spiralia</taxon>
        <taxon>Lophotrochozoa</taxon>
        <taxon>Mollusca</taxon>
        <taxon>Gastropoda</taxon>
        <taxon>Heterobranchia</taxon>
        <taxon>Euthyneura</taxon>
        <taxon>Panpulmonata</taxon>
        <taxon>Sacoglossa</taxon>
        <taxon>Placobranchoidea</taxon>
        <taxon>Plakobranchidae</taxon>
        <taxon>Elysia</taxon>
    </lineage>
</organism>
<reference evidence="3 4" key="1">
    <citation type="journal article" date="2021" name="Elife">
        <title>Chloroplast acquisition without the gene transfer in kleptoplastic sea slugs, Plakobranchus ocellatus.</title>
        <authorList>
            <person name="Maeda T."/>
            <person name="Takahashi S."/>
            <person name="Yoshida T."/>
            <person name="Shimamura S."/>
            <person name="Takaki Y."/>
            <person name="Nagai Y."/>
            <person name="Toyoda A."/>
            <person name="Suzuki Y."/>
            <person name="Arimoto A."/>
            <person name="Ishii H."/>
            <person name="Satoh N."/>
            <person name="Nishiyama T."/>
            <person name="Hasebe M."/>
            <person name="Maruyama T."/>
            <person name="Minagawa J."/>
            <person name="Obokata J."/>
            <person name="Shigenobu S."/>
        </authorList>
    </citation>
    <scope>NUCLEOTIDE SEQUENCE [LARGE SCALE GENOMIC DNA]</scope>
</reference>
<dbReference type="InterPro" id="IPR011990">
    <property type="entry name" value="TPR-like_helical_dom_sf"/>
</dbReference>
<dbReference type="SUPFAM" id="SSF48452">
    <property type="entry name" value="TPR-like"/>
    <property type="match status" value="1"/>
</dbReference>
<proteinExistence type="predicted"/>
<accession>A0AAV4HT80</accession>